<evidence type="ECO:0000256" key="8">
    <source>
        <dbReference type="ARBA" id="ARBA00022801"/>
    </source>
</evidence>
<dbReference type="InterPro" id="IPR035937">
    <property type="entry name" value="FPG_N"/>
</dbReference>
<keyword evidence="9" id="KW-0862">Zinc</keyword>
<dbReference type="SUPFAM" id="SSF57716">
    <property type="entry name" value="Glucocorticoid receptor-like (DNA-binding domain)"/>
    <property type="match status" value="1"/>
</dbReference>
<reference evidence="19 20" key="1">
    <citation type="journal article" date="2016" name="Nat. Commun.">
        <title>Thousands of microbial genomes shed light on interconnected biogeochemical processes in an aquifer system.</title>
        <authorList>
            <person name="Anantharaman K."/>
            <person name="Brown C.T."/>
            <person name="Hug L.A."/>
            <person name="Sharon I."/>
            <person name="Castelle C.J."/>
            <person name="Probst A.J."/>
            <person name="Thomas B.C."/>
            <person name="Singh A."/>
            <person name="Wilkins M.J."/>
            <person name="Karaoz U."/>
            <person name="Brodie E.L."/>
            <person name="Williams K.H."/>
            <person name="Hubbard S.S."/>
            <person name="Banfield J.F."/>
        </authorList>
    </citation>
    <scope>NUCLEOTIDE SEQUENCE [LARGE SCALE GENOMIC DNA]</scope>
</reference>
<evidence type="ECO:0000313" key="20">
    <source>
        <dbReference type="Proteomes" id="UP000177596"/>
    </source>
</evidence>
<keyword evidence="5" id="KW-0479">Metal-binding</keyword>
<feature type="domain" description="Formamidopyrimidine-DNA glycosylase catalytic" evidence="18">
    <location>
        <begin position="2"/>
        <end position="123"/>
    </location>
</feature>
<dbReference type="SMART" id="SM00898">
    <property type="entry name" value="Fapy_DNA_glyco"/>
    <property type="match status" value="1"/>
</dbReference>
<comment type="caution">
    <text evidence="19">The sequence shown here is derived from an EMBL/GenBank/DDBJ whole genome shotgun (WGS) entry which is preliminary data.</text>
</comment>
<sequence>MPELPEVEAIKLQLGKFLKGHQIVSVEVKNRKTFQGDEGKIIGGKIAETRRFGKVSVIDLDNGYSILTHVKLTGQYIYTGPHLLNPKPLSSKVIGGVPGRHTMVIFHLDHDGKLYYNDVRRFGWIRVEKTEDVENEPFIKKLGPEPPVVKKFTGKFLTLNLFKQILSKSGRPIKLVLIDQERIGGVGNIYANDALWLAKINPKTPAKELNQKSVKDLYEAIVSVLKEGIKYGGASELAFVTPDGTEGKYQKHTLAYGRQGEPCERCHKAIIKKFFLGGRGTYFCPKCQK</sequence>
<evidence type="ECO:0000256" key="7">
    <source>
        <dbReference type="ARBA" id="ARBA00022771"/>
    </source>
</evidence>
<dbReference type="EMBL" id="MGIL01000001">
    <property type="protein sequence ID" value="OGM88915.1"/>
    <property type="molecule type" value="Genomic_DNA"/>
</dbReference>
<dbReference type="GO" id="GO:0140078">
    <property type="term" value="F:class I DNA-(apurinic or apyrimidinic site) endonuclease activity"/>
    <property type="evidence" value="ECO:0007669"/>
    <property type="project" value="UniProtKB-EC"/>
</dbReference>
<evidence type="ECO:0000256" key="5">
    <source>
        <dbReference type="ARBA" id="ARBA00022723"/>
    </source>
</evidence>
<dbReference type="Gene3D" id="3.20.190.10">
    <property type="entry name" value="MutM-like, N-terminal"/>
    <property type="match status" value="1"/>
</dbReference>
<dbReference type="GO" id="GO:0034039">
    <property type="term" value="F:8-oxo-7,8-dihydroguanine DNA N-glycosylase activity"/>
    <property type="evidence" value="ECO:0007669"/>
    <property type="project" value="TreeGrafter"/>
</dbReference>
<dbReference type="FunFam" id="1.10.8.50:FF:000003">
    <property type="entry name" value="Formamidopyrimidine-DNA glycosylase"/>
    <property type="match status" value="1"/>
</dbReference>
<dbReference type="InterPro" id="IPR015887">
    <property type="entry name" value="DNA_glyclase_Znf_dom_DNA_BS"/>
</dbReference>
<evidence type="ECO:0000259" key="18">
    <source>
        <dbReference type="PROSITE" id="PS51068"/>
    </source>
</evidence>
<dbReference type="InterPro" id="IPR020629">
    <property type="entry name" value="FPG_Glyclase"/>
</dbReference>
<dbReference type="SMART" id="SM01232">
    <property type="entry name" value="H2TH"/>
    <property type="match status" value="1"/>
</dbReference>
<dbReference type="Pfam" id="PF06827">
    <property type="entry name" value="zf-FPG_IleRS"/>
    <property type="match status" value="1"/>
</dbReference>
<dbReference type="AlphaFoldDB" id="A0A1F8DMA1"/>
<dbReference type="InterPro" id="IPR000214">
    <property type="entry name" value="Znf_DNA_glyclase/AP_lyase"/>
</dbReference>
<comment type="catalytic activity">
    <reaction evidence="15">
        <text>2'-deoxyribonucleotide-(2'-deoxyribose 5'-phosphate)-2'-deoxyribonucleotide-DNA = a 3'-end 2'-deoxyribonucleotide-(2,3-dehydro-2,3-deoxyribose 5'-phosphate)-DNA + a 5'-end 5'-phospho-2'-deoxyribonucleoside-DNA + H(+)</text>
        <dbReference type="Rhea" id="RHEA:66592"/>
        <dbReference type="Rhea" id="RHEA-COMP:13180"/>
        <dbReference type="Rhea" id="RHEA-COMP:16897"/>
        <dbReference type="Rhea" id="RHEA-COMP:17067"/>
        <dbReference type="ChEBI" id="CHEBI:15378"/>
        <dbReference type="ChEBI" id="CHEBI:136412"/>
        <dbReference type="ChEBI" id="CHEBI:157695"/>
        <dbReference type="ChEBI" id="CHEBI:167181"/>
        <dbReference type="EC" id="4.2.99.18"/>
    </reaction>
</comment>
<dbReference type="InterPro" id="IPR015886">
    <property type="entry name" value="H2TH_FPG"/>
</dbReference>
<comment type="catalytic activity">
    <reaction evidence="1">
        <text>Hydrolysis of DNA containing ring-opened 7-methylguanine residues, releasing 2,6-diamino-4-hydroxy-5-(N-methyl)formamidopyrimidine.</text>
        <dbReference type="EC" id="3.2.2.23"/>
    </reaction>
</comment>
<comment type="similarity">
    <text evidence="3">Belongs to the FPG family.</text>
</comment>
<evidence type="ECO:0000256" key="12">
    <source>
        <dbReference type="ARBA" id="ARBA00023239"/>
    </source>
</evidence>
<keyword evidence="11" id="KW-0234">DNA repair</keyword>
<dbReference type="InterPro" id="IPR012319">
    <property type="entry name" value="FPG_cat"/>
</dbReference>
<dbReference type="GO" id="GO:0008270">
    <property type="term" value="F:zinc ion binding"/>
    <property type="evidence" value="ECO:0007669"/>
    <property type="project" value="UniProtKB-KW"/>
</dbReference>
<dbReference type="Proteomes" id="UP000177596">
    <property type="component" value="Unassembled WGS sequence"/>
</dbReference>
<organism evidence="19 20">
    <name type="scientific">Candidatus Woesebacteria bacterium RIFOXYD1_FULL_43_18</name>
    <dbReference type="NCBI Taxonomy" id="1802551"/>
    <lineage>
        <taxon>Bacteria</taxon>
        <taxon>Candidatus Woeseibacteriota</taxon>
    </lineage>
</organism>
<evidence type="ECO:0000256" key="10">
    <source>
        <dbReference type="ARBA" id="ARBA00023125"/>
    </source>
</evidence>
<dbReference type="Pfam" id="PF01149">
    <property type="entry name" value="Fapy_DNA_glyco"/>
    <property type="match status" value="1"/>
</dbReference>
<dbReference type="PROSITE" id="PS51066">
    <property type="entry name" value="ZF_FPG_2"/>
    <property type="match status" value="1"/>
</dbReference>
<proteinExistence type="inferred from homology"/>
<dbReference type="PROSITE" id="PS01242">
    <property type="entry name" value="ZF_FPG_1"/>
    <property type="match status" value="1"/>
</dbReference>
<dbReference type="PANTHER" id="PTHR22993:SF9">
    <property type="entry name" value="FORMAMIDOPYRIMIDINE-DNA GLYCOSYLASE"/>
    <property type="match status" value="1"/>
</dbReference>
<evidence type="ECO:0000256" key="1">
    <source>
        <dbReference type="ARBA" id="ARBA00001668"/>
    </source>
</evidence>
<dbReference type="InterPro" id="IPR010979">
    <property type="entry name" value="Ribosomal_uS13-like_H2TH"/>
</dbReference>
<comment type="subunit">
    <text evidence="4">Monomer.</text>
</comment>
<comment type="cofactor">
    <cofactor evidence="2">
        <name>Zn(2+)</name>
        <dbReference type="ChEBI" id="CHEBI:29105"/>
    </cofactor>
</comment>
<keyword evidence="14" id="KW-0326">Glycosidase</keyword>
<keyword evidence="10" id="KW-0238">DNA-binding</keyword>
<dbReference type="SUPFAM" id="SSF46946">
    <property type="entry name" value="S13-like H2TH domain"/>
    <property type="match status" value="1"/>
</dbReference>
<evidence type="ECO:0000256" key="13">
    <source>
        <dbReference type="ARBA" id="ARBA00023268"/>
    </source>
</evidence>
<evidence type="ECO:0000256" key="6">
    <source>
        <dbReference type="ARBA" id="ARBA00022763"/>
    </source>
</evidence>
<dbReference type="SUPFAM" id="SSF81624">
    <property type="entry name" value="N-terminal domain of MutM-like DNA repair proteins"/>
    <property type="match status" value="1"/>
</dbReference>
<evidence type="ECO:0000256" key="15">
    <source>
        <dbReference type="ARBA" id="ARBA00044632"/>
    </source>
</evidence>
<evidence type="ECO:0000256" key="14">
    <source>
        <dbReference type="ARBA" id="ARBA00023295"/>
    </source>
</evidence>
<gene>
    <name evidence="19" type="ORF">A2573_02225</name>
</gene>
<dbReference type="CDD" id="cd08966">
    <property type="entry name" value="EcFpg-like_N"/>
    <property type="match status" value="1"/>
</dbReference>
<dbReference type="NCBIfam" id="NF002211">
    <property type="entry name" value="PRK01103.1"/>
    <property type="match status" value="1"/>
</dbReference>
<dbReference type="Pfam" id="PF06831">
    <property type="entry name" value="H2TH"/>
    <property type="match status" value="1"/>
</dbReference>
<accession>A0A1F8DMA1</accession>
<keyword evidence="6" id="KW-0227">DNA damage</keyword>
<evidence type="ECO:0000256" key="16">
    <source>
        <dbReference type="PROSITE-ProRule" id="PRU00391"/>
    </source>
</evidence>
<name>A0A1F8DMA1_9BACT</name>
<dbReference type="GO" id="GO:0006284">
    <property type="term" value="P:base-excision repair"/>
    <property type="evidence" value="ECO:0007669"/>
    <property type="project" value="InterPro"/>
</dbReference>
<keyword evidence="13" id="KW-0511">Multifunctional enzyme</keyword>
<evidence type="ECO:0000256" key="11">
    <source>
        <dbReference type="ARBA" id="ARBA00023204"/>
    </source>
</evidence>
<keyword evidence="8" id="KW-0378">Hydrolase</keyword>
<protein>
    <submittedName>
        <fullName evidence="19">DNA-formamidopyrimidine glycosylase</fullName>
    </submittedName>
</protein>
<evidence type="ECO:0000256" key="9">
    <source>
        <dbReference type="ARBA" id="ARBA00022833"/>
    </source>
</evidence>
<dbReference type="GO" id="GO:0003684">
    <property type="term" value="F:damaged DNA binding"/>
    <property type="evidence" value="ECO:0007669"/>
    <property type="project" value="InterPro"/>
</dbReference>
<keyword evidence="7 16" id="KW-0863">Zinc-finger</keyword>
<dbReference type="Gene3D" id="1.10.8.50">
    <property type="match status" value="1"/>
</dbReference>
<evidence type="ECO:0000256" key="2">
    <source>
        <dbReference type="ARBA" id="ARBA00001947"/>
    </source>
</evidence>
<evidence type="ECO:0000259" key="17">
    <source>
        <dbReference type="PROSITE" id="PS51066"/>
    </source>
</evidence>
<feature type="domain" description="FPG-type" evidence="17">
    <location>
        <begin position="254"/>
        <end position="289"/>
    </location>
</feature>
<evidence type="ECO:0000313" key="19">
    <source>
        <dbReference type="EMBL" id="OGM88915.1"/>
    </source>
</evidence>
<dbReference type="PROSITE" id="PS51068">
    <property type="entry name" value="FPG_CAT"/>
    <property type="match status" value="1"/>
</dbReference>
<dbReference type="PANTHER" id="PTHR22993">
    <property type="entry name" value="FORMAMIDOPYRIMIDINE-DNA GLYCOSYLASE"/>
    <property type="match status" value="1"/>
</dbReference>
<dbReference type="NCBIfam" id="TIGR00577">
    <property type="entry name" value="fpg"/>
    <property type="match status" value="1"/>
</dbReference>
<dbReference type="InterPro" id="IPR010663">
    <property type="entry name" value="Znf_FPG/IleRS"/>
</dbReference>
<keyword evidence="12" id="KW-0456">Lyase</keyword>
<evidence type="ECO:0000256" key="4">
    <source>
        <dbReference type="ARBA" id="ARBA00011245"/>
    </source>
</evidence>
<evidence type="ECO:0000256" key="3">
    <source>
        <dbReference type="ARBA" id="ARBA00009409"/>
    </source>
</evidence>